<dbReference type="Proteomes" id="UP000596387">
    <property type="component" value="Chromosome"/>
</dbReference>
<dbReference type="Pfam" id="PF09836">
    <property type="entry name" value="DUF2063"/>
    <property type="match status" value="1"/>
</dbReference>
<dbReference type="InterPro" id="IPR044922">
    <property type="entry name" value="DUF2063_N_sf"/>
</dbReference>
<name>A0ABX7FCT6_9RHOB</name>
<dbReference type="EMBL" id="CP047166">
    <property type="protein sequence ID" value="QRF68388.1"/>
    <property type="molecule type" value="Genomic_DNA"/>
</dbReference>
<gene>
    <name evidence="2" type="ORF">GQA70_04985</name>
</gene>
<keyword evidence="3" id="KW-1185">Reference proteome</keyword>
<evidence type="ECO:0000313" key="3">
    <source>
        <dbReference type="Proteomes" id="UP000596387"/>
    </source>
</evidence>
<dbReference type="InterPro" id="IPR018640">
    <property type="entry name" value="DUF2063"/>
</dbReference>
<reference evidence="2 3" key="1">
    <citation type="submission" date="2019-12" db="EMBL/GenBank/DDBJ databases">
        <title>Complete Genome Sequence of a Quorum-Sensing Bacterium,Rhodobacteraceae bacterium C31, Isolated from a marine microalgae symbiotic bacteria.</title>
        <authorList>
            <person name="Zhang Y."/>
        </authorList>
    </citation>
    <scope>NUCLEOTIDE SEQUENCE [LARGE SCALE GENOMIC DNA]</scope>
    <source>
        <strain evidence="2 3">C31</strain>
    </source>
</reference>
<feature type="domain" description="Putative DNA-binding" evidence="1">
    <location>
        <begin position="4"/>
        <end position="94"/>
    </location>
</feature>
<evidence type="ECO:0000313" key="2">
    <source>
        <dbReference type="EMBL" id="QRF68388.1"/>
    </source>
</evidence>
<evidence type="ECO:0000259" key="1">
    <source>
        <dbReference type="Pfam" id="PF09836"/>
    </source>
</evidence>
<sequence length="256" mass="26922">MVSQDRFYRGLLDAAQPVPGGVHDAAGRVAARRYAIYRNNVAVSLREALEVGFPAVARLLGPENFAMVAGAFLRRSPPRSPRMMVYGSGFPAFLEAEPRLGHLGYLGDVARLELALRQSYHAADAPQLDAAALAGLDEAALAQVRVTVAPATRLLRSRWPVLSLYRYTMTPGTPAPKPVAEDVLVCRPGFDPVPHTLPPGGADVAAALVRGEPLGAAFGHAGDSDPGPVLSLLLTGGALSALSIAPEDRPHACPDD</sequence>
<protein>
    <submittedName>
        <fullName evidence="2">DUF2063 domain-containing protein</fullName>
    </submittedName>
</protein>
<proteinExistence type="predicted"/>
<dbReference type="Gene3D" id="1.10.150.690">
    <property type="entry name" value="DUF2063"/>
    <property type="match status" value="1"/>
</dbReference>
<accession>A0ABX7FCT6</accession>
<organism evidence="2 3">
    <name type="scientific">Ponticoccus alexandrii</name>
    <dbReference type="NCBI Taxonomy" id="1943633"/>
    <lineage>
        <taxon>Bacteria</taxon>
        <taxon>Pseudomonadati</taxon>
        <taxon>Pseudomonadota</taxon>
        <taxon>Alphaproteobacteria</taxon>
        <taxon>Rhodobacterales</taxon>
        <taxon>Roseobacteraceae</taxon>
        <taxon>Ponticoccus</taxon>
    </lineage>
</organism>